<feature type="non-terminal residue" evidence="1">
    <location>
        <position position="1"/>
    </location>
</feature>
<organism evidence="1">
    <name type="scientific">Macaca mulatta</name>
    <name type="common">Rhesus macaque</name>
    <dbReference type="NCBI Taxonomy" id="9544"/>
    <lineage>
        <taxon>Eukaryota</taxon>
        <taxon>Metazoa</taxon>
        <taxon>Chordata</taxon>
        <taxon>Craniata</taxon>
        <taxon>Vertebrata</taxon>
        <taxon>Euteleostomi</taxon>
        <taxon>Mammalia</taxon>
        <taxon>Eutheria</taxon>
        <taxon>Euarchontoglires</taxon>
        <taxon>Primates</taxon>
        <taxon>Haplorrhini</taxon>
        <taxon>Catarrhini</taxon>
        <taxon>Cercopithecidae</taxon>
        <taxon>Cercopithecinae</taxon>
        <taxon>Macaca</taxon>
    </lineage>
</organism>
<dbReference type="EMBL" id="CM001265">
    <property type="protein sequence ID" value="EHH22392.1"/>
    <property type="molecule type" value="Genomic_DNA"/>
</dbReference>
<reference evidence="1" key="1">
    <citation type="journal article" date="2011" name="Nat. Biotechnol.">
        <title>Genome sequencing and comparison of two nonhuman primate animal models, the cynomolgus and Chinese rhesus macaques.</title>
        <authorList>
            <person name="Yan G."/>
            <person name="Zhang G."/>
            <person name="Fang X."/>
            <person name="Zhang Y."/>
            <person name="Li C."/>
            <person name="Ling F."/>
            <person name="Cooper D.N."/>
            <person name="Li Q."/>
            <person name="Li Y."/>
            <person name="van Gool A.J."/>
            <person name="Du H."/>
            <person name="Chen J."/>
            <person name="Chen R."/>
            <person name="Zhang P."/>
            <person name="Huang Z."/>
            <person name="Thompson J.R."/>
            <person name="Meng Y."/>
            <person name="Bai Y."/>
            <person name="Wang J."/>
            <person name="Zhuo M."/>
            <person name="Wang T."/>
            <person name="Huang Y."/>
            <person name="Wei L."/>
            <person name="Li J."/>
            <person name="Wang Z."/>
            <person name="Hu H."/>
            <person name="Yang P."/>
            <person name="Le L."/>
            <person name="Stenson P.D."/>
            <person name="Li B."/>
            <person name="Liu X."/>
            <person name="Ball E.V."/>
            <person name="An N."/>
            <person name="Huang Q."/>
            <person name="Zhang Y."/>
            <person name="Fan W."/>
            <person name="Zhang X."/>
            <person name="Li Y."/>
            <person name="Wang W."/>
            <person name="Katze M.G."/>
            <person name="Su B."/>
            <person name="Nielsen R."/>
            <person name="Yang H."/>
            <person name="Wang J."/>
            <person name="Wang X."/>
            <person name="Wang J."/>
        </authorList>
    </citation>
    <scope>NUCLEOTIDE SEQUENCE [LARGE SCALE GENOMIC DNA]</scope>
    <source>
        <strain evidence="1">CR-5</strain>
    </source>
</reference>
<proteinExistence type="predicted"/>
<gene>
    <name evidence="1" type="ORF">EGK_05642</name>
</gene>
<feature type="non-terminal residue" evidence="1">
    <location>
        <position position="31"/>
    </location>
</feature>
<accession>G7NAU5</accession>
<name>G7NAU5_MACMU</name>
<evidence type="ECO:0000313" key="1">
    <source>
        <dbReference type="EMBL" id="EHH22392.1"/>
    </source>
</evidence>
<dbReference type="AlphaFoldDB" id="G7NAU5"/>
<protein>
    <submittedName>
        <fullName evidence="1">Uncharacterized protein</fullName>
    </submittedName>
</protein>
<dbReference type="Proteomes" id="UP000013456">
    <property type="component" value="Chromosome 13"/>
</dbReference>
<sequence length="31" mass="3652">FLYNIDDELKLLSLHCPLRNFFIVVTDSIRG</sequence>